<dbReference type="NCBIfam" id="TIGR00738">
    <property type="entry name" value="rrf2_super"/>
    <property type="match status" value="1"/>
</dbReference>
<dbReference type="PATRIC" id="fig|1447256.3.peg.2192"/>
<dbReference type="GO" id="GO:0005829">
    <property type="term" value="C:cytosol"/>
    <property type="evidence" value="ECO:0007669"/>
    <property type="project" value="TreeGrafter"/>
</dbReference>
<dbReference type="Proteomes" id="UP000035514">
    <property type="component" value="Unassembled WGS sequence"/>
</dbReference>
<protein>
    <submittedName>
        <fullName evidence="2">Rrf2 family transcriptional regulator</fullName>
    </submittedName>
</protein>
<name>A0A0G9JUH6_9BACT</name>
<dbReference type="Gene3D" id="1.10.10.10">
    <property type="entry name" value="Winged helix-like DNA-binding domain superfamily/Winged helix DNA-binding domain"/>
    <property type="match status" value="1"/>
</dbReference>
<dbReference type="GO" id="GO:0003700">
    <property type="term" value="F:DNA-binding transcription factor activity"/>
    <property type="evidence" value="ECO:0007669"/>
    <property type="project" value="TreeGrafter"/>
</dbReference>
<evidence type="ECO:0000313" key="3">
    <source>
        <dbReference type="Proteomes" id="UP000035514"/>
    </source>
</evidence>
<comment type="caution">
    <text evidence="2">The sequence shown here is derived from an EMBL/GenBank/DDBJ whole genome shotgun (WGS) entry which is preliminary data.</text>
</comment>
<sequence>MPLISTKGVYGLSAMYELSKHKADTPMQIKDISANANIPQNYLEQLLSKLRKANLVNSIRGARGGYILAKKPDEIKIVDILIALEDDIKIIDSKSENPILNIFFDESKNSMKKIFDIKLSKLDEYQEKYNEVLHYSI</sequence>
<dbReference type="AlphaFoldDB" id="A0A0G9JUH6"/>
<organism evidence="2 3">
    <name type="scientific">Aliarcobacter butzleri L348</name>
    <dbReference type="NCBI Taxonomy" id="1447256"/>
    <lineage>
        <taxon>Bacteria</taxon>
        <taxon>Pseudomonadati</taxon>
        <taxon>Campylobacterota</taxon>
        <taxon>Epsilonproteobacteria</taxon>
        <taxon>Campylobacterales</taxon>
        <taxon>Arcobacteraceae</taxon>
        <taxon>Aliarcobacter</taxon>
    </lineage>
</organism>
<dbReference type="GO" id="GO:0003677">
    <property type="term" value="F:DNA binding"/>
    <property type="evidence" value="ECO:0007669"/>
    <property type="project" value="UniProtKB-KW"/>
</dbReference>
<dbReference type="EMBL" id="JAIQ01000155">
    <property type="protein sequence ID" value="KLD97254.1"/>
    <property type="molecule type" value="Genomic_DNA"/>
</dbReference>
<dbReference type="PANTHER" id="PTHR33221:SF5">
    <property type="entry name" value="HTH-TYPE TRANSCRIPTIONAL REGULATOR ISCR"/>
    <property type="match status" value="1"/>
</dbReference>
<gene>
    <name evidence="2" type="ORF">AA20_11200</name>
</gene>
<evidence type="ECO:0000313" key="2">
    <source>
        <dbReference type="EMBL" id="KLD97254.1"/>
    </source>
</evidence>
<evidence type="ECO:0000256" key="1">
    <source>
        <dbReference type="ARBA" id="ARBA00023125"/>
    </source>
</evidence>
<dbReference type="InterPro" id="IPR036390">
    <property type="entry name" value="WH_DNA-bd_sf"/>
</dbReference>
<dbReference type="PROSITE" id="PS51197">
    <property type="entry name" value="HTH_RRF2_2"/>
    <property type="match status" value="1"/>
</dbReference>
<dbReference type="SUPFAM" id="SSF46785">
    <property type="entry name" value="Winged helix' DNA-binding domain"/>
    <property type="match status" value="1"/>
</dbReference>
<accession>A0A0G9JUH6</accession>
<dbReference type="Pfam" id="PF02082">
    <property type="entry name" value="Rrf2"/>
    <property type="match status" value="1"/>
</dbReference>
<reference evidence="2 3" key="1">
    <citation type="submission" date="2014-01" db="EMBL/GenBank/DDBJ databases">
        <title>Development of a Comparative Genomic Fingerprinting Assay for High Resolution Genotyping of Arcobacter butzleri.</title>
        <authorList>
            <person name="Webb A.L."/>
            <person name="Inglis G.D."/>
            <person name="Kruczkiewicz P."/>
            <person name="Selinger L.B."/>
            <person name="Taboada E.N."/>
        </authorList>
    </citation>
    <scope>NUCLEOTIDE SEQUENCE [LARGE SCALE GENOMIC DNA]</scope>
    <source>
        <strain evidence="2 3">L348</strain>
    </source>
</reference>
<keyword evidence="1" id="KW-0238">DNA-binding</keyword>
<proteinExistence type="predicted"/>
<dbReference type="InterPro" id="IPR000944">
    <property type="entry name" value="Tscrpt_reg_Rrf2"/>
</dbReference>
<dbReference type="GeneID" id="24305129"/>
<dbReference type="RefSeq" id="WP_004511050.1">
    <property type="nucleotide sequence ID" value="NZ_JAIQ01000155.1"/>
</dbReference>
<dbReference type="InterPro" id="IPR036388">
    <property type="entry name" value="WH-like_DNA-bd_sf"/>
</dbReference>
<dbReference type="PANTHER" id="PTHR33221">
    <property type="entry name" value="WINGED HELIX-TURN-HELIX TRANSCRIPTIONAL REGULATOR, RRF2 FAMILY"/>
    <property type="match status" value="1"/>
</dbReference>